<accession>A0AA36MSW9</accession>
<reference evidence="1" key="1">
    <citation type="submission" date="2023-08" db="EMBL/GenBank/DDBJ databases">
        <authorList>
            <person name="Chen Y."/>
            <person name="Shah S."/>
            <person name="Dougan E. K."/>
            <person name="Thang M."/>
            <person name="Chan C."/>
        </authorList>
    </citation>
    <scope>NUCLEOTIDE SEQUENCE</scope>
</reference>
<gene>
    <name evidence="1" type="ORF">EVOR1521_LOCUS11465</name>
</gene>
<keyword evidence="2" id="KW-1185">Reference proteome</keyword>
<organism evidence="1 2">
    <name type="scientific">Effrenium voratum</name>
    <dbReference type="NCBI Taxonomy" id="2562239"/>
    <lineage>
        <taxon>Eukaryota</taxon>
        <taxon>Sar</taxon>
        <taxon>Alveolata</taxon>
        <taxon>Dinophyceae</taxon>
        <taxon>Suessiales</taxon>
        <taxon>Symbiodiniaceae</taxon>
        <taxon>Effrenium</taxon>
    </lineage>
</organism>
<sequence length="125" mass="13947">MALASGARPPHRCSLVRCFASRFVSAVLLNISPSGAMTVYEPRLPPLPLVFVCQDDESSSPLQIRRWRSFSGYVPYELSYEEPQEAVTVWPDTDDEELWQDRMSAVRAYSAGMIDAACASRTADQ</sequence>
<dbReference type="AlphaFoldDB" id="A0AA36MSW9"/>
<protein>
    <submittedName>
        <fullName evidence="1">Uncharacterized protein</fullName>
    </submittedName>
</protein>
<comment type="caution">
    <text evidence="1">The sequence shown here is derived from an EMBL/GenBank/DDBJ whole genome shotgun (WGS) entry which is preliminary data.</text>
</comment>
<dbReference type="Proteomes" id="UP001178507">
    <property type="component" value="Unassembled WGS sequence"/>
</dbReference>
<proteinExistence type="predicted"/>
<name>A0AA36MSW9_9DINO</name>
<dbReference type="EMBL" id="CAUJNA010001136">
    <property type="protein sequence ID" value="CAJ1384645.1"/>
    <property type="molecule type" value="Genomic_DNA"/>
</dbReference>
<evidence type="ECO:0000313" key="1">
    <source>
        <dbReference type="EMBL" id="CAJ1384645.1"/>
    </source>
</evidence>
<evidence type="ECO:0000313" key="2">
    <source>
        <dbReference type="Proteomes" id="UP001178507"/>
    </source>
</evidence>